<dbReference type="Pfam" id="PF02581">
    <property type="entry name" value="TMP-TENI"/>
    <property type="match status" value="1"/>
</dbReference>
<dbReference type="CDD" id="cd03425">
    <property type="entry name" value="NUDIX_MutT_NudA_like"/>
    <property type="match status" value="1"/>
</dbReference>
<keyword evidence="9" id="KW-0234">DNA repair</keyword>
<evidence type="ECO:0000256" key="4">
    <source>
        <dbReference type="ARBA" id="ARBA00022705"/>
    </source>
</evidence>
<dbReference type="Gene3D" id="3.20.20.70">
    <property type="entry name" value="Aldolase class I"/>
    <property type="match status" value="1"/>
</dbReference>
<evidence type="ECO:0000256" key="8">
    <source>
        <dbReference type="ARBA" id="ARBA00022842"/>
    </source>
</evidence>
<dbReference type="Pfam" id="PF00293">
    <property type="entry name" value="NUDIX"/>
    <property type="match status" value="1"/>
</dbReference>
<dbReference type="PROSITE" id="PS00893">
    <property type="entry name" value="NUDIX_BOX"/>
    <property type="match status" value="1"/>
</dbReference>
<dbReference type="GO" id="GO:0035539">
    <property type="term" value="F:8-oxo-7,8-dihydrodeoxyguanosine triphosphate pyrophosphatase activity"/>
    <property type="evidence" value="ECO:0007669"/>
    <property type="project" value="UniProtKB-EC"/>
</dbReference>
<dbReference type="InterPro" id="IPR020476">
    <property type="entry name" value="Nudix_hydrolase"/>
</dbReference>
<evidence type="ECO:0000256" key="7">
    <source>
        <dbReference type="ARBA" id="ARBA00022801"/>
    </source>
</evidence>
<dbReference type="InterPro" id="IPR022998">
    <property type="entry name" value="ThiamineP_synth_TenI"/>
</dbReference>
<evidence type="ECO:0000259" key="18">
    <source>
        <dbReference type="PROSITE" id="PS51462"/>
    </source>
</evidence>
<feature type="domain" description="Nudix hydrolase" evidence="18">
    <location>
        <begin position="1"/>
        <end position="120"/>
    </location>
</feature>
<accession>A0A8D5JMG5</accession>
<dbReference type="GO" id="GO:0006260">
    <property type="term" value="P:DNA replication"/>
    <property type="evidence" value="ECO:0007669"/>
    <property type="project" value="UniProtKB-KW"/>
</dbReference>
<evidence type="ECO:0000256" key="11">
    <source>
        <dbReference type="ARBA" id="ARBA00036904"/>
    </source>
</evidence>
<comment type="catalytic activity">
    <reaction evidence="10">
        <text>8-oxo-dGTP + H2O = 8-oxo-dGMP + diphosphate + H(+)</text>
        <dbReference type="Rhea" id="RHEA:31575"/>
        <dbReference type="ChEBI" id="CHEBI:15377"/>
        <dbReference type="ChEBI" id="CHEBI:15378"/>
        <dbReference type="ChEBI" id="CHEBI:33019"/>
        <dbReference type="ChEBI" id="CHEBI:63224"/>
        <dbReference type="ChEBI" id="CHEBI:77896"/>
        <dbReference type="EC" id="3.6.1.55"/>
    </reaction>
</comment>
<comment type="similarity">
    <text evidence="2 17">Belongs to the Nudix hydrolase family.</text>
</comment>
<dbReference type="InterPro" id="IPR020084">
    <property type="entry name" value="NUDIX_hydrolase_CS"/>
</dbReference>
<evidence type="ECO:0000256" key="3">
    <source>
        <dbReference type="ARBA" id="ARBA00022457"/>
    </source>
</evidence>
<dbReference type="InterPro" id="IPR036206">
    <property type="entry name" value="ThiamineP_synth_sf"/>
</dbReference>
<dbReference type="GO" id="GO:0044715">
    <property type="term" value="F:8-oxo-dGDP phosphatase activity"/>
    <property type="evidence" value="ECO:0007669"/>
    <property type="project" value="TreeGrafter"/>
</dbReference>
<dbReference type="GO" id="GO:0008413">
    <property type="term" value="F:8-oxo-7,8-dihydroguanosine triphosphate pyrophosphatase activity"/>
    <property type="evidence" value="ECO:0007669"/>
    <property type="project" value="TreeGrafter"/>
</dbReference>
<gene>
    <name evidence="19" type="ORF">ZMTM_20990</name>
</gene>
<evidence type="ECO:0000256" key="13">
    <source>
        <dbReference type="ARBA" id="ARBA00040794"/>
    </source>
</evidence>
<evidence type="ECO:0000256" key="17">
    <source>
        <dbReference type="RuleBase" id="RU003476"/>
    </source>
</evidence>
<evidence type="ECO:0000256" key="9">
    <source>
        <dbReference type="ARBA" id="ARBA00023204"/>
    </source>
</evidence>
<evidence type="ECO:0000256" key="1">
    <source>
        <dbReference type="ARBA" id="ARBA00001946"/>
    </source>
</evidence>
<dbReference type="PRINTS" id="PR00502">
    <property type="entry name" value="NUDIXFAMILY"/>
</dbReference>
<reference evidence="19" key="1">
    <citation type="journal article" date="2021" name="Arch. Microbiol.">
        <title>Methyloradius palustris gen. nov., sp. nov., a methanol-oxidizing bacterium isolated from snow.</title>
        <authorList>
            <person name="Miyadera T."/>
            <person name="Kojima H."/>
            <person name="Fukui M."/>
        </authorList>
    </citation>
    <scope>NUCLEOTIDE SEQUENCE</scope>
    <source>
        <strain evidence="19">Zm11</strain>
    </source>
</reference>
<dbReference type="InterPro" id="IPR013785">
    <property type="entry name" value="Aldolase_TIM"/>
</dbReference>
<dbReference type="AlphaFoldDB" id="A0A8D5JMG5"/>
<dbReference type="SUPFAM" id="SSF51391">
    <property type="entry name" value="Thiamin phosphate synthase"/>
    <property type="match status" value="1"/>
</dbReference>
<comment type="cofactor">
    <cofactor evidence="1">
        <name>Mg(2+)</name>
        <dbReference type="ChEBI" id="CHEBI:18420"/>
    </cofactor>
</comment>
<name>A0A8D5JMG5_9PROT</name>
<comment type="catalytic activity">
    <reaction evidence="11">
        <text>8-oxo-GTP + H2O = 8-oxo-GMP + diphosphate + H(+)</text>
        <dbReference type="Rhea" id="RHEA:67616"/>
        <dbReference type="ChEBI" id="CHEBI:15377"/>
        <dbReference type="ChEBI" id="CHEBI:15378"/>
        <dbReference type="ChEBI" id="CHEBI:33019"/>
        <dbReference type="ChEBI" id="CHEBI:143553"/>
        <dbReference type="ChEBI" id="CHEBI:145694"/>
    </reaction>
</comment>
<dbReference type="InterPro" id="IPR015797">
    <property type="entry name" value="NUDIX_hydrolase-like_dom_sf"/>
</dbReference>
<evidence type="ECO:0000256" key="14">
    <source>
        <dbReference type="ARBA" id="ARBA00041592"/>
    </source>
</evidence>
<evidence type="ECO:0000256" key="6">
    <source>
        <dbReference type="ARBA" id="ARBA00022763"/>
    </source>
</evidence>
<dbReference type="EC" id="3.6.1.55" evidence="12"/>
<dbReference type="PANTHER" id="PTHR47707:SF1">
    <property type="entry name" value="NUDIX HYDROLASE FAMILY PROTEIN"/>
    <property type="match status" value="1"/>
</dbReference>
<dbReference type="KEGG" id="mpau:ZMTM_20990"/>
<dbReference type="CDD" id="cd00564">
    <property type="entry name" value="TMP_TenI"/>
    <property type="match status" value="1"/>
</dbReference>
<dbReference type="GO" id="GO:0009228">
    <property type="term" value="P:thiamine biosynthetic process"/>
    <property type="evidence" value="ECO:0007669"/>
    <property type="project" value="UniProtKB-KW"/>
</dbReference>
<dbReference type="GO" id="GO:0044716">
    <property type="term" value="F:8-oxo-GDP phosphatase activity"/>
    <property type="evidence" value="ECO:0007669"/>
    <property type="project" value="TreeGrafter"/>
</dbReference>
<dbReference type="SUPFAM" id="SSF55811">
    <property type="entry name" value="Nudix"/>
    <property type="match status" value="1"/>
</dbReference>
<keyword evidence="20" id="KW-1185">Reference proteome</keyword>
<dbReference type="Gene3D" id="3.90.79.10">
    <property type="entry name" value="Nucleoside Triphosphate Pyrophosphohydrolase"/>
    <property type="match status" value="1"/>
</dbReference>
<evidence type="ECO:0000256" key="15">
    <source>
        <dbReference type="ARBA" id="ARBA00041979"/>
    </source>
</evidence>
<dbReference type="GO" id="GO:0046872">
    <property type="term" value="F:metal ion binding"/>
    <property type="evidence" value="ECO:0007669"/>
    <property type="project" value="UniProtKB-KW"/>
</dbReference>
<dbReference type="GO" id="GO:0006281">
    <property type="term" value="P:DNA repair"/>
    <property type="evidence" value="ECO:0007669"/>
    <property type="project" value="UniProtKB-KW"/>
</dbReference>
<evidence type="ECO:0000313" key="20">
    <source>
        <dbReference type="Proteomes" id="UP000826722"/>
    </source>
</evidence>
<keyword evidence="3" id="KW-0515">Mutator protein</keyword>
<keyword evidence="4" id="KW-0235">DNA replication</keyword>
<keyword evidence="7 17" id="KW-0378">Hydrolase</keyword>
<dbReference type="PANTHER" id="PTHR47707">
    <property type="entry name" value="8-OXO-DGTP DIPHOSPHATASE"/>
    <property type="match status" value="1"/>
</dbReference>
<keyword evidence="5" id="KW-0479">Metal-binding</keyword>
<dbReference type="EMBL" id="AP024110">
    <property type="protein sequence ID" value="BCM25840.1"/>
    <property type="molecule type" value="Genomic_DNA"/>
</dbReference>
<evidence type="ECO:0000256" key="16">
    <source>
        <dbReference type="ARBA" id="ARBA00042798"/>
    </source>
</evidence>
<dbReference type="PROSITE" id="PS51462">
    <property type="entry name" value="NUDIX"/>
    <property type="match status" value="1"/>
</dbReference>
<evidence type="ECO:0000256" key="2">
    <source>
        <dbReference type="ARBA" id="ARBA00005582"/>
    </source>
</evidence>
<evidence type="ECO:0000313" key="19">
    <source>
        <dbReference type="EMBL" id="BCM25840.1"/>
    </source>
</evidence>
<evidence type="ECO:0000256" key="12">
    <source>
        <dbReference type="ARBA" id="ARBA00038905"/>
    </source>
</evidence>
<dbReference type="Proteomes" id="UP000826722">
    <property type="component" value="Chromosome"/>
</dbReference>
<evidence type="ECO:0000256" key="5">
    <source>
        <dbReference type="ARBA" id="ARBA00022723"/>
    </source>
</evidence>
<dbReference type="InterPro" id="IPR000086">
    <property type="entry name" value="NUDIX_hydrolase_dom"/>
</dbReference>
<organism evidence="19 20">
    <name type="scientific">Methyloradius palustris</name>
    <dbReference type="NCBI Taxonomy" id="2778876"/>
    <lineage>
        <taxon>Bacteria</taxon>
        <taxon>Pseudomonadati</taxon>
        <taxon>Pseudomonadota</taxon>
        <taxon>Betaproteobacteria</taxon>
        <taxon>Nitrosomonadales</taxon>
        <taxon>Methylophilaceae</taxon>
        <taxon>Methyloradius</taxon>
    </lineage>
</organism>
<proteinExistence type="inferred from homology"/>
<sequence>MRRADGQVLLAQRPEGKPWAGWWEFPGGKIEQGESALAALKRELQEELGIEVLAAYPWLTRSFDYPERQVNLHFFMVRDWSGEPQGCEGQILSWQYPYGLNVSPMLPANAPILSALCLPDVYAITNMQELGEAVFFERLQTALDKELRMIQVREKQLSEAALRTFASKVIALAKPYGAKVLLNSDVELAQALEADGVQINSHQLMQMQTKPEGMIFGASCHNELELAHAKQLGLDFVLLSPVLATQSHPDADTLGWASFSNYLVDYPLPVYALGGMQQEHLLTAWQHGAHGIAMQRAAWISGND</sequence>
<dbReference type="InterPro" id="IPR047127">
    <property type="entry name" value="MutT-like"/>
</dbReference>
<dbReference type="NCBIfam" id="NF006530">
    <property type="entry name" value="PRK08999.1"/>
    <property type="match status" value="1"/>
</dbReference>
<protein>
    <recommendedName>
        <fullName evidence="13">8-oxo-dGTP diphosphatase</fullName>
        <ecNumber evidence="12">3.6.1.55</ecNumber>
    </recommendedName>
    <alternativeName>
        <fullName evidence="16">7,8-dihydro-8-oxoguanine-triphosphatase</fullName>
    </alternativeName>
    <alternativeName>
        <fullName evidence="15">Mutator protein MutT</fullName>
    </alternativeName>
    <alternativeName>
        <fullName evidence="14">dGTP pyrophosphohydrolase</fullName>
    </alternativeName>
</protein>
<keyword evidence="8" id="KW-0460">Magnesium</keyword>
<evidence type="ECO:0000256" key="10">
    <source>
        <dbReference type="ARBA" id="ARBA00035861"/>
    </source>
</evidence>
<keyword evidence="6" id="KW-0227">DNA damage</keyword>